<feature type="transmembrane region" description="Helical" evidence="1">
    <location>
        <begin position="52"/>
        <end position="75"/>
    </location>
</feature>
<sequence>MYLEFAPISAEVAQRIRVVSRAVGHPSIVVAVIAGILIVSFGLLLSFKFDPIMIFTVIMGLLSSLFALFSGITLVKGPHYVKTGDLNVTYARQSRRLLLIFWIATIVPTGIAVLFSVPRGTDAFFTPAFLGYFALLWVPFATALIDMLVGIPLLKPPDQLVQQYGGAQR</sequence>
<name>A0A929FYC8_9PSEU</name>
<keyword evidence="1" id="KW-0472">Membrane</keyword>
<keyword evidence="3" id="KW-1185">Reference proteome</keyword>
<protein>
    <submittedName>
        <fullName evidence="2">Uncharacterized protein</fullName>
    </submittedName>
</protein>
<dbReference type="RefSeq" id="WP_193926810.1">
    <property type="nucleotide sequence ID" value="NZ_JADEYC010000005.1"/>
</dbReference>
<feature type="transmembrane region" description="Helical" evidence="1">
    <location>
        <begin position="129"/>
        <end position="154"/>
    </location>
</feature>
<reference evidence="2" key="1">
    <citation type="submission" date="2020-10" db="EMBL/GenBank/DDBJ databases">
        <title>Diversity and distribution of actinomycetes associated with coral in the coast of Hainan.</title>
        <authorList>
            <person name="Li F."/>
        </authorList>
    </citation>
    <scope>NUCLEOTIDE SEQUENCE</scope>
    <source>
        <strain evidence="2">HNM0983</strain>
    </source>
</reference>
<keyword evidence="1" id="KW-1133">Transmembrane helix</keyword>
<dbReference type="AlphaFoldDB" id="A0A929FYC8"/>
<feature type="transmembrane region" description="Helical" evidence="1">
    <location>
        <begin position="23"/>
        <end position="46"/>
    </location>
</feature>
<evidence type="ECO:0000256" key="1">
    <source>
        <dbReference type="SAM" id="Phobius"/>
    </source>
</evidence>
<evidence type="ECO:0000313" key="2">
    <source>
        <dbReference type="EMBL" id="MBE9373355.1"/>
    </source>
</evidence>
<comment type="caution">
    <text evidence="2">The sequence shown here is derived from an EMBL/GenBank/DDBJ whole genome shotgun (WGS) entry which is preliminary data.</text>
</comment>
<accession>A0A929FYC8</accession>
<proteinExistence type="predicted"/>
<feature type="transmembrane region" description="Helical" evidence="1">
    <location>
        <begin position="96"/>
        <end position="117"/>
    </location>
</feature>
<evidence type="ECO:0000313" key="3">
    <source>
        <dbReference type="Proteomes" id="UP000598360"/>
    </source>
</evidence>
<dbReference type="Proteomes" id="UP000598360">
    <property type="component" value="Unassembled WGS sequence"/>
</dbReference>
<keyword evidence="1" id="KW-0812">Transmembrane</keyword>
<dbReference type="EMBL" id="JADEYC010000005">
    <property type="protein sequence ID" value="MBE9373355.1"/>
    <property type="molecule type" value="Genomic_DNA"/>
</dbReference>
<gene>
    <name evidence="2" type="ORF">IQ251_02735</name>
</gene>
<organism evidence="2 3">
    <name type="scientific">Saccharopolyspora montiporae</name>
    <dbReference type="NCBI Taxonomy" id="2781240"/>
    <lineage>
        <taxon>Bacteria</taxon>
        <taxon>Bacillati</taxon>
        <taxon>Actinomycetota</taxon>
        <taxon>Actinomycetes</taxon>
        <taxon>Pseudonocardiales</taxon>
        <taxon>Pseudonocardiaceae</taxon>
        <taxon>Saccharopolyspora</taxon>
    </lineage>
</organism>